<evidence type="ECO:0000313" key="2">
    <source>
        <dbReference type="Proteomes" id="UP001208656"/>
    </source>
</evidence>
<comment type="caution">
    <text evidence="1">The sequence shown here is derived from an EMBL/GenBank/DDBJ whole genome shotgun (WGS) entry which is preliminary data.</text>
</comment>
<sequence>MLFVSIILSGCLPDEEHQTKPNSEVVPTSGIEEIATKLRIPWSIDFDGQVFCIFRANYGGQ</sequence>
<reference evidence="1 2" key="1">
    <citation type="submission" date="2022-10" db="EMBL/GenBank/DDBJ databases">
        <title>Description of Fervidibacillus gen. nov. in the family Fervidibacillaceae fam. nov. with two species, Fervidibacillus albus sp. nov., and Fervidibacillus halotolerans sp. nov., isolated from tidal flat sediments.</title>
        <authorList>
            <person name="Kwon K.K."/>
            <person name="Yang S.-H."/>
        </authorList>
    </citation>
    <scope>NUCLEOTIDE SEQUENCE [LARGE SCALE GENOMIC DNA]</scope>
    <source>
        <strain evidence="1 2">DSM 23332</strain>
    </source>
</reference>
<accession>A0ABT2WE22</accession>
<dbReference type="Proteomes" id="UP001208656">
    <property type="component" value="Unassembled WGS sequence"/>
</dbReference>
<protein>
    <submittedName>
        <fullName evidence="1">Uncharacterized protein</fullName>
    </submittedName>
</protein>
<dbReference type="RefSeq" id="WP_173657752.1">
    <property type="nucleotide sequence ID" value="NZ_JAOUSE010000010.1"/>
</dbReference>
<dbReference type="EMBL" id="JAOUSE010000010">
    <property type="protein sequence ID" value="MCU9593934.1"/>
    <property type="molecule type" value="Genomic_DNA"/>
</dbReference>
<proteinExistence type="predicted"/>
<name>A0ABT2WE22_9BACI</name>
<evidence type="ECO:0000313" key="1">
    <source>
        <dbReference type="EMBL" id="MCU9593934.1"/>
    </source>
</evidence>
<gene>
    <name evidence="1" type="ORF">OEV82_05645</name>
</gene>
<keyword evidence="2" id="KW-1185">Reference proteome</keyword>
<organism evidence="1 2">
    <name type="scientific">Pallidibacillus thermolactis</name>
    <dbReference type="NCBI Taxonomy" id="251051"/>
    <lineage>
        <taxon>Bacteria</taxon>
        <taxon>Bacillati</taxon>
        <taxon>Bacillota</taxon>
        <taxon>Bacilli</taxon>
        <taxon>Bacillales</taxon>
        <taxon>Bacillaceae</taxon>
        <taxon>Pallidibacillus</taxon>
    </lineage>
</organism>